<comment type="caution">
    <text evidence="6">The sequence shown here is derived from an EMBL/GenBank/DDBJ whole genome shotgun (WGS) entry which is preliminary data.</text>
</comment>
<name>A0AAD2D8X6_EUPCR</name>
<feature type="coiled-coil region" evidence="4">
    <location>
        <begin position="65"/>
        <end position="99"/>
    </location>
</feature>
<dbReference type="InterPro" id="IPR051488">
    <property type="entry name" value="WD_repeat_striatin"/>
</dbReference>
<feature type="compositionally biased region" description="Basic and acidic residues" evidence="5">
    <location>
        <begin position="56"/>
        <end position="65"/>
    </location>
</feature>
<feature type="compositionally biased region" description="Basic residues" evidence="5">
    <location>
        <begin position="44"/>
        <end position="55"/>
    </location>
</feature>
<evidence type="ECO:0000256" key="2">
    <source>
        <dbReference type="ARBA" id="ARBA00022737"/>
    </source>
</evidence>
<dbReference type="Gene3D" id="2.130.10.10">
    <property type="entry name" value="YVTN repeat-like/Quinoprotein amine dehydrogenase"/>
    <property type="match status" value="2"/>
</dbReference>
<dbReference type="SMART" id="SM00320">
    <property type="entry name" value="WD40"/>
    <property type="match status" value="6"/>
</dbReference>
<dbReference type="SUPFAM" id="SSF50978">
    <property type="entry name" value="WD40 repeat-like"/>
    <property type="match status" value="1"/>
</dbReference>
<gene>
    <name evidence="6" type="ORF">ECRASSUSDP1_LOCUS27281</name>
</gene>
<feature type="compositionally biased region" description="Basic residues" evidence="5">
    <location>
        <begin position="115"/>
        <end position="133"/>
    </location>
</feature>
<dbReference type="PANTHER" id="PTHR15653:SF0">
    <property type="entry name" value="CONNECTOR OF KINASE TO AP-1, ISOFORM E"/>
    <property type="match status" value="1"/>
</dbReference>
<feature type="region of interest" description="Disordered" evidence="5">
    <location>
        <begin position="44"/>
        <end position="65"/>
    </location>
</feature>
<dbReference type="PANTHER" id="PTHR15653">
    <property type="entry name" value="STRIATIN"/>
    <property type="match status" value="1"/>
</dbReference>
<evidence type="ECO:0000313" key="7">
    <source>
        <dbReference type="Proteomes" id="UP001295684"/>
    </source>
</evidence>
<dbReference type="PRINTS" id="PR00320">
    <property type="entry name" value="GPROTEINBRPT"/>
</dbReference>
<evidence type="ECO:0000256" key="5">
    <source>
        <dbReference type="SAM" id="MobiDB-lite"/>
    </source>
</evidence>
<evidence type="ECO:0000256" key="4">
    <source>
        <dbReference type="SAM" id="Coils"/>
    </source>
</evidence>
<evidence type="ECO:0000256" key="1">
    <source>
        <dbReference type="ARBA" id="ARBA00022574"/>
    </source>
</evidence>
<feature type="region of interest" description="Disordered" evidence="5">
    <location>
        <begin position="111"/>
        <end position="162"/>
    </location>
</feature>
<dbReference type="Pfam" id="PF00400">
    <property type="entry name" value="WD40"/>
    <property type="match status" value="5"/>
</dbReference>
<dbReference type="PROSITE" id="PS50082">
    <property type="entry name" value="WD_REPEATS_2"/>
    <property type="match status" value="3"/>
</dbReference>
<dbReference type="InterPro" id="IPR001680">
    <property type="entry name" value="WD40_rpt"/>
</dbReference>
<evidence type="ECO:0000256" key="3">
    <source>
        <dbReference type="PROSITE-ProRule" id="PRU00221"/>
    </source>
</evidence>
<feature type="repeat" description="WD" evidence="3">
    <location>
        <begin position="642"/>
        <end position="683"/>
    </location>
</feature>
<keyword evidence="2" id="KW-0677">Repeat</keyword>
<dbReference type="InterPro" id="IPR015943">
    <property type="entry name" value="WD40/YVTN_repeat-like_dom_sf"/>
</dbReference>
<organism evidence="6 7">
    <name type="scientific">Euplotes crassus</name>
    <dbReference type="NCBI Taxonomy" id="5936"/>
    <lineage>
        <taxon>Eukaryota</taxon>
        <taxon>Sar</taxon>
        <taxon>Alveolata</taxon>
        <taxon>Ciliophora</taxon>
        <taxon>Intramacronucleata</taxon>
        <taxon>Spirotrichea</taxon>
        <taxon>Hypotrichia</taxon>
        <taxon>Euplotida</taxon>
        <taxon>Euplotidae</taxon>
        <taxon>Moneuplotes</taxon>
    </lineage>
</organism>
<feature type="repeat" description="WD" evidence="3">
    <location>
        <begin position="485"/>
        <end position="517"/>
    </location>
</feature>
<dbReference type="PROSITE" id="PS50294">
    <property type="entry name" value="WD_REPEATS_REGION"/>
    <property type="match status" value="2"/>
</dbReference>
<reference evidence="6" key="1">
    <citation type="submission" date="2023-07" db="EMBL/GenBank/DDBJ databases">
        <authorList>
            <consortium name="AG Swart"/>
            <person name="Singh M."/>
            <person name="Singh A."/>
            <person name="Seah K."/>
            <person name="Emmerich C."/>
        </authorList>
    </citation>
    <scope>NUCLEOTIDE SEQUENCE</scope>
    <source>
        <strain evidence="6">DP1</strain>
    </source>
</reference>
<evidence type="ECO:0000313" key="6">
    <source>
        <dbReference type="EMBL" id="CAI2385699.1"/>
    </source>
</evidence>
<keyword evidence="4" id="KW-0175">Coiled coil</keyword>
<dbReference type="CDD" id="cd00200">
    <property type="entry name" value="WD40"/>
    <property type="match status" value="1"/>
</dbReference>
<sequence>MKGGYKNLSGTNLKISQDNYKSTGSVEPIKKTVESHYTKLIKAKQKVGAHNKGYHQRTESKDEELEKSFNEKLKLEMKVKTLEEELEKQAVMNNNLNARIKMLEYHLAKSINGNGKKKSKSHKKRKRAIHHQRGYSDSVHNPSNYTMISHHKRGSSGSGSSGNQWKKLFLTEAFDDGSDTINFMTDASHMKNKGSYDGSGTIYTNESNYMQESTTKHLTKSKQQPSQAAIVTKTTTITTTPLQNYISSKHGKRASSIKNKRCFDNVTQKRKWMVKERNCSKDLNISEIKDTEESKYYHNMHNNSIEIEQKPASLIKKTKNSSIYKTQDRIQTKKDDSLFAKDKAGENDILGGQSTLKRKQWKIKYSLKCHLDSVRSLYFNANMGVLASGSEDHTIRLWKADNFSTRGIEEDFMCKQQIVSYMTLRGHRDPLFTISGPGSSNINSNNKLLYSGGKGGDIRIWEIPSPVYYDSLESTHENQHCIGVINYHTDAVWDLQHHQTENCILSLSSDNKIALWKTPGEDERLENFKEGGLNIISEPRQVFKNKELFSKYYDTPTTCCWLGTDTADFVSGYVSPNIIIFDANTNIKKSIIKFQTQDFKSMTQQQSNKIIYNSQLDLIISGHEDKEIKLFDIKSASCIKSFVAHTDSVSALSNSNNGYYLISGSHDGTLRCWDIRRQQCLYDIPAHRKKYDEGINYIASHPQENVFASCGADSIIKILSAPHLENCENDLDISYQHSLL</sequence>
<keyword evidence="1 3" id="KW-0853">WD repeat</keyword>
<keyword evidence="7" id="KW-1185">Reference proteome</keyword>
<dbReference type="InterPro" id="IPR020472">
    <property type="entry name" value="WD40_PAC1"/>
</dbReference>
<dbReference type="EMBL" id="CAMPGE010028145">
    <property type="protein sequence ID" value="CAI2385699.1"/>
    <property type="molecule type" value="Genomic_DNA"/>
</dbReference>
<feature type="repeat" description="WD" evidence="3">
    <location>
        <begin position="367"/>
        <end position="402"/>
    </location>
</feature>
<dbReference type="AlphaFoldDB" id="A0AAD2D8X6"/>
<accession>A0AAD2D8X6</accession>
<feature type="compositionally biased region" description="Polar residues" evidence="5">
    <location>
        <begin position="138"/>
        <end position="147"/>
    </location>
</feature>
<dbReference type="Proteomes" id="UP001295684">
    <property type="component" value="Unassembled WGS sequence"/>
</dbReference>
<dbReference type="InterPro" id="IPR036322">
    <property type="entry name" value="WD40_repeat_dom_sf"/>
</dbReference>
<proteinExistence type="predicted"/>
<protein>
    <submittedName>
        <fullName evidence="6">Uncharacterized protein</fullName>
    </submittedName>
</protein>